<organism evidence="3 4">
    <name type="scientific">Roseateles subflavus</name>
    <dbReference type="NCBI Taxonomy" id="3053353"/>
    <lineage>
        <taxon>Bacteria</taxon>
        <taxon>Pseudomonadati</taxon>
        <taxon>Pseudomonadota</taxon>
        <taxon>Betaproteobacteria</taxon>
        <taxon>Burkholderiales</taxon>
        <taxon>Sphaerotilaceae</taxon>
        <taxon>Roseateles</taxon>
    </lineage>
</organism>
<evidence type="ECO:0000259" key="2">
    <source>
        <dbReference type="Pfam" id="PF14534"/>
    </source>
</evidence>
<dbReference type="Proteomes" id="UP001238603">
    <property type="component" value="Unassembled WGS sequence"/>
</dbReference>
<accession>A0ABT7LIY8</accession>
<dbReference type="Pfam" id="PF14534">
    <property type="entry name" value="DUF4440"/>
    <property type="match status" value="1"/>
</dbReference>
<keyword evidence="4" id="KW-1185">Reference proteome</keyword>
<gene>
    <name evidence="3" type="ORF">QRD43_10895</name>
</gene>
<dbReference type="InterPro" id="IPR032710">
    <property type="entry name" value="NTF2-like_dom_sf"/>
</dbReference>
<protein>
    <submittedName>
        <fullName evidence="3">Nuclear transport factor 2 family protein</fullName>
    </submittedName>
</protein>
<feature type="chain" id="PRO_5045133451" evidence="1">
    <location>
        <begin position="18"/>
        <end position="181"/>
    </location>
</feature>
<evidence type="ECO:0000313" key="3">
    <source>
        <dbReference type="EMBL" id="MDL5032409.1"/>
    </source>
</evidence>
<evidence type="ECO:0000256" key="1">
    <source>
        <dbReference type="SAM" id="SignalP"/>
    </source>
</evidence>
<dbReference type="SUPFAM" id="SSF54427">
    <property type="entry name" value="NTF2-like"/>
    <property type="match status" value="1"/>
</dbReference>
<evidence type="ECO:0000313" key="4">
    <source>
        <dbReference type="Proteomes" id="UP001238603"/>
    </source>
</evidence>
<dbReference type="PROSITE" id="PS51257">
    <property type="entry name" value="PROKAR_LIPOPROTEIN"/>
    <property type="match status" value="1"/>
</dbReference>
<sequence>MRPPRLAFALLSALALAACSPQNSTPQAAPGAASSTASAVARAASGVAPGTPAAEAEIKAQLQAQAERWDRAIVAKDRAAIAGNMAEDFRQIDGEGHLEDIDSFVAGLMDPQLQIAPYTVQDFEVRLYGDVAVLSGRTHMSGSYGDKPFETDYRYIDLYVKREGQWKIVSVQITKLPTAPR</sequence>
<reference evidence="3 4" key="1">
    <citation type="submission" date="2023-06" db="EMBL/GenBank/DDBJ databases">
        <title>Pelomonas sp. APW6 16S ribosomal RNA gene genome sequencing and assembly.</title>
        <authorList>
            <person name="Woo H."/>
        </authorList>
    </citation>
    <scope>NUCLEOTIDE SEQUENCE [LARGE SCALE GENOMIC DNA]</scope>
    <source>
        <strain evidence="3 4">APW6</strain>
    </source>
</reference>
<feature type="domain" description="DUF4440" evidence="2">
    <location>
        <begin position="63"/>
        <end position="168"/>
    </location>
</feature>
<dbReference type="InterPro" id="IPR027843">
    <property type="entry name" value="DUF4440"/>
</dbReference>
<keyword evidence="1" id="KW-0732">Signal</keyword>
<comment type="caution">
    <text evidence="3">The sequence shown here is derived from an EMBL/GenBank/DDBJ whole genome shotgun (WGS) entry which is preliminary data.</text>
</comment>
<dbReference type="RefSeq" id="WP_285982482.1">
    <property type="nucleotide sequence ID" value="NZ_JASVDS010000002.1"/>
</dbReference>
<dbReference type="Gene3D" id="3.10.450.50">
    <property type="match status" value="1"/>
</dbReference>
<dbReference type="EMBL" id="JASVDS010000002">
    <property type="protein sequence ID" value="MDL5032409.1"/>
    <property type="molecule type" value="Genomic_DNA"/>
</dbReference>
<name>A0ABT7LIY8_9BURK</name>
<feature type="signal peptide" evidence="1">
    <location>
        <begin position="1"/>
        <end position="17"/>
    </location>
</feature>
<proteinExistence type="predicted"/>